<dbReference type="InterPro" id="IPR003488">
    <property type="entry name" value="DprA"/>
</dbReference>
<accession>A0ABU6NZ74</accession>
<comment type="caution">
    <text evidence="3">The sequence shown here is derived from an EMBL/GenBank/DDBJ whole genome shotgun (WGS) entry which is preliminary data.</text>
</comment>
<sequence length="291" mass="33094">METKKLFILAHCRGMSNQIILKLIQMDPTLQIIDELNDQHWNHYFKLSNEKIKSFRADYESIDVNKLLKKYDDEKISFLPLTNVLYPKLLKNIADPPPFLFCKGDLSLFQLKKIISIVGTRTPSKNGIETVEKFIKPLVREGWIIVSGLAKGIDTFAHKLTLENNGKTIAVIGGGFYHLYPKENWRIAREISEKHILLSEFPPATIPQKWHFPLRNRIISGLGLGTIIIQAKKRSGSLITAHQALEQNREVFAVPGSIFDENYAGTNELIQQGAKLVTTANDITEEFDQII</sequence>
<dbReference type="NCBIfam" id="TIGR00732">
    <property type="entry name" value="dprA"/>
    <property type="match status" value="1"/>
</dbReference>
<dbReference type="PANTHER" id="PTHR43022">
    <property type="entry name" value="PROTEIN SMF"/>
    <property type="match status" value="1"/>
</dbReference>
<dbReference type="Gene3D" id="3.40.50.450">
    <property type="match status" value="1"/>
</dbReference>
<evidence type="ECO:0000256" key="1">
    <source>
        <dbReference type="ARBA" id="ARBA00006525"/>
    </source>
</evidence>
<evidence type="ECO:0000313" key="3">
    <source>
        <dbReference type="EMBL" id="MED4401544.1"/>
    </source>
</evidence>
<dbReference type="InterPro" id="IPR057666">
    <property type="entry name" value="DrpA_SLOG"/>
</dbReference>
<name>A0ABU6NZ74_9BACI</name>
<reference evidence="3 4" key="1">
    <citation type="submission" date="2023-03" db="EMBL/GenBank/DDBJ databases">
        <title>Bacillus Genome Sequencing.</title>
        <authorList>
            <person name="Dunlap C."/>
        </authorList>
    </citation>
    <scope>NUCLEOTIDE SEQUENCE [LARGE SCALE GENOMIC DNA]</scope>
    <source>
        <strain evidence="3 4">NRS-1717</strain>
    </source>
</reference>
<keyword evidence="4" id="KW-1185">Reference proteome</keyword>
<feature type="domain" description="Smf/DprA SLOG" evidence="2">
    <location>
        <begin position="82"/>
        <end position="287"/>
    </location>
</feature>
<evidence type="ECO:0000313" key="4">
    <source>
        <dbReference type="Proteomes" id="UP001342826"/>
    </source>
</evidence>
<dbReference type="EMBL" id="JARTFS010000006">
    <property type="protein sequence ID" value="MED4401544.1"/>
    <property type="molecule type" value="Genomic_DNA"/>
</dbReference>
<comment type="similarity">
    <text evidence="1">Belongs to the DprA/Smf family.</text>
</comment>
<proteinExistence type="inferred from homology"/>
<dbReference type="SUPFAM" id="SSF102405">
    <property type="entry name" value="MCP/YpsA-like"/>
    <property type="match status" value="1"/>
</dbReference>
<gene>
    <name evidence="3" type="primary">dprA</name>
    <name evidence="3" type="ORF">P9271_09480</name>
</gene>
<protein>
    <submittedName>
        <fullName evidence="3">DNA-processing protein DprA</fullName>
    </submittedName>
</protein>
<dbReference type="Proteomes" id="UP001342826">
    <property type="component" value="Unassembled WGS sequence"/>
</dbReference>
<evidence type="ECO:0000259" key="2">
    <source>
        <dbReference type="Pfam" id="PF02481"/>
    </source>
</evidence>
<dbReference type="RefSeq" id="WP_328015154.1">
    <property type="nucleotide sequence ID" value="NZ_JARTFS010000006.1"/>
</dbReference>
<organism evidence="3 4">
    <name type="scientific">Metabacillus fastidiosus</name>
    <dbReference type="NCBI Taxonomy" id="1458"/>
    <lineage>
        <taxon>Bacteria</taxon>
        <taxon>Bacillati</taxon>
        <taxon>Bacillota</taxon>
        <taxon>Bacilli</taxon>
        <taxon>Bacillales</taxon>
        <taxon>Bacillaceae</taxon>
        <taxon>Metabacillus</taxon>
    </lineage>
</organism>
<dbReference type="PANTHER" id="PTHR43022:SF1">
    <property type="entry name" value="PROTEIN SMF"/>
    <property type="match status" value="1"/>
</dbReference>
<dbReference type="Pfam" id="PF02481">
    <property type="entry name" value="DNA_processg_A"/>
    <property type="match status" value="1"/>
</dbReference>